<feature type="transmembrane region" description="Helical" evidence="1">
    <location>
        <begin position="44"/>
        <end position="64"/>
    </location>
</feature>
<reference evidence="3" key="1">
    <citation type="submission" date="2016-10" db="EMBL/GenBank/DDBJ databases">
        <authorList>
            <person name="Varghese N."/>
            <person name="Submissions S."/>
        </authorList>
    </citation>
    <scope>NUCLEOTIDE SEQUENCE [LARGE SCALE GENOMIC DNA]</scope>
    <source>
        <strain evidence="3">CGMCC 1.3566</strain>
    </source>
</reference>
<evidence type="ECO:0000313" key="3">
    <source>
        <dbReference type="Proteomes" id="UP000199095"/>
    </source>
</evidence>
<keyword evidence="1" id="KW-1133">Transmembrane helix</keyword>
<accession>A0A1H9Y4K4</accession>
<dbReference type="Proteomes" id="UP000199095">
    <property type="component" value="Unassembled WGS sequence"/>
</dbReference>
<keyword evidence="1" id="KW-0472">Membrane</keyword>
<organism evidence="2 3">
    <name type="scientific">Salinibacillus kushneri</name>
    <dbReference type="NCBI Taxonomy" id="237682"/>
    <lineage>
        <taxon>Bacteria</taxon>
        <taxon>Bacillati</taxon>
        <taxon>Bacillota</taxon>
        <taxon>Bacilli</taxon>
        <taxon>Bacillales</taxon>
        <taxon>Bacillaceae</taxon>
        <taxon>Salinibacillus</taxon>
    </lineage>
</organism>
<feature type="transmembrane region" description="Helical" evidence="1">
    <location>
        <begin position="15"/>
        <end position="32"/>
    </location>
</feature>
<dbReference type="EMBL" id="FOHJ01000001">
    <property type="protein sequence ID" value="SES63807.1"/>
    <property type="molecule type" value="Genomic_DNA"/>
</dbReference>
<sequence length="72" mass="8450">MKESRNWFPMPKKDAIFFIAIVLYVLLFFLPWTYEIKLLDISLVAWGGSLLFFLTPITGILVALSERQDKRK</sequence>
<keyword evidence="3" id="KW-1185">Reference proteome</keyword>
<dbReference type="AlphaFoldDB" id="A0A1H9Y4K4"/>
<dbReference type="RefSeq" id="WP_093130745.1">
    <property type="nucleotide sequence ID" value="NZ_FOHJ01000001.1"/>
</dbReference>
<gene>
    <name evidence="2" type="ORF">SAMN05421676_10124</name>
</gene>
<name>A0A1H9Y4K4_9BACI</name>
<protein>
    <submittedName>
        <fullName evidence="2">Uncharacterized protein</fullName>
    </submittedName>
</protein>
<dbReference type="OrthoDB" id="2972797at2"/>
<keyword evidence="1" id="KW-0812">Transmembrane</keyword>
<evidence type="ECO:0000256" key="1">
    <source>
        <dbReference type="SAM" id="Phobius"/>
    </source>
</evidence>
<evidence type="ECO:0000313" key="2">
    <source>
        <dbReference type="EMBL" id="SES63807.1"/>
    </source>
</evidence>
<proteinExistence type="predicted"/>
<dbReference type="STRING" id="237682.SAMN05421676_10124"/>